<feature type="region of interest" description="Disordered" evidence="1">
    <location>
        <begin position="1"/>
        <end position="38"/>
    </location>
</feature>
<protein>
    <submittedName>
        <fullName evidence="2">Uncharacterized protein</fullName>
    </submittedName>
</protein>
<evidence type="ECO:0000256" key="1">
    <source>
        <dbReference type="SAM" id="MobiDB-lite"/>
    </source>
</evidence>
<evidence type="ECO:0000313" key="2">
    <source>
        <dbReference type="EMBL" id="GID78750.1"/>
    </source>
</evidence>
<keyword evidence="3" id="KW-1185">Reference proteome</keyword>
<name>A0ABQ3YG45_9ACTN</name>
<evidence type="ECO:0000313" key="3">
    <source>
        <dbReference type="Proteomes" id="UP000609879"/>
    </source>
</evidence>
<dbReference type="Proteomes" id="UP000609879">
    <property type="component" value="Unassembled WGS sequence"/>
</dbReference>
<gene>
    <name evidence="2" type="ORF">Ade02nite_73910</name>
</gene>
<comment type="caution">
    <text evidence="2">The sequence shown here is derived from an EMBL/GenBank/DDBJ whole genome shotgun (WGS) entry which is preliminary data.</text>
</comment>
<organism evidence="2 3">
    <name type="scientific">Paractinoplanes deccanensis</name>
    <dbReference type="NCBI Taxonomy" id="113561"/>
    <lineage>
        <taxon>Bacteria</taxon>
        <taxon>Bacillati</taxon>
        <taxon>Actinomycetota</taxon>
        <taxon>Actinomycetes</taxon>
        <taxon>Micromonosporales</taxon>
        <taxon>Micromonosporaceae</taxon>
        <taxon>Paractinoplanes</taxon>
    </lineage>
</organism>
<accession>A0ABQ3YG45</accession>
<proteinExistence type="predicted"/>
<sequence>MTNAATKAITGELSRSQMPARRSAGRSMSAMPPIVGPTVTSAVPRAAHHGQMPRGEDLAPPP</sequence>
<reference evidence="2 3" key="1">
    <citation type="submission" date="2021-01" db="EMBL/GenBank/DDBJ databases">
        <title>Whole genome shotgun sequence of Actinoplanes deccanensis NBRC 13994.</title>
        <authorList>
            <person name="Komaki H."/>
            <person name="Tamura T."/>
        </authorList>
    </citation>
    <scope>NUCLEOTIDE SEQUENCE [LARGE SCALE GENOMIC DNA]</scope>
    <source>
        <strain evidence="2 3">NBRC 13994</strain>
    </source>
</reference>
<dbReference type="EMBL" id="BOMI01000149">
    <property type="protein sequence ID" value="GID78750.1"/>
    <property type="molecule type" value="Genomic_DNA"/>
</dbReference>